<evidence type="ECO:0000256" key="2">
    <source>
        <dbReference type="ARBA" id="ARBA00004906"/>
    </source>
</evidence>
<evidence type="ECO:0000313" key="24">
    <source>
        <dbReference type="Proteomes" id="UP000001514"/>
    </source>
</evidence>
<keyword evidence="10 19" id="KW-0863">Zinc-finger</keyword>
<feature type="non-terminal residue" evidence="23">
    <location>
        <position position="291"/>
    </location>
</feature>
<dbReference type="PANTHER" id="PTHR47168">
    <property type="entry name" value="RING ZINC FINGER DOMAIN SUPERFAMILY PROTEIN-RELATED"/>
    <property type="match status" value="1"/>
</dbReference>
<gene>
    <name evidence="23" type="ORF">SELMODRAFT_71236</name>
</gene>
<evidence type="ECO:0000256" key="21">
    <source>
        <dbReference type="SAM" id="SignalP"/>
    </source>
</evidence>
<dbReference type="InterPro" id="IPR001841">
    <property type="entry name" value="Znf_RING"/>
</dbReference>
<dbReference type="GO" id="GO:0012505">
    <property type="term" value="C:endomembrane system"/>
    <property type="evidence" value="ECO:0007669"/>
    <property type="project" value="UniProtKB-SubCell"/>
</dbReference>
<keyword evidence="8" id="KW-0479">Metal-binding</keyword>
<dbReference type="GO" id="GO:0032586">
    <property type="term" value="C:protein storage vacuole membrane"/>
    <property type="evidence" value="ECO:0007669"/>
    <property type="project" value="UniProtKB-SubCell"/>
</dbReference>
<keyword evidence="16" id="KW-0325">Glycoprotein</keyword>
<evidence type="ECO:0000256" key="8">
    <source>
        <dbReference type="ARBA" id="ARBA00022723"/>
    </source>
</evidence>
<evidence type="ECO:0000256" key="20">
    <source>
        <dbReference type="SAM" id="Phobius"/>
    </source>
</evidence>
<keyword evidence="4" id="KW-0813">Transport</keyword>
<dbReference type="OrthoDB" id="8062037at2759"/>
<feature type="signal peptide" evidence="21">
    <location>
        <begin position="1"/>
        <end position="16"/>
    </location>
</feature>
<comment type="pathway">
    <text evidence="2">Protein modification; protein ubiquitination.</text>
</comment>
<evidence type="ECO:0000256" key="18">
    <source>
        <dbReference type="ARBA" id="ARBA00060484"/>
    </source>
</evidence>
<organism evidence="24">
    <name type="scientific">Selaginella moellendorffii</name>
    <name type="common">Spikemoss</name>
    <dbReference type="NCBI Taxonomy" id="88036"/>
    <lineage>
        <taxon>Eukaryota</taxon>
        <taxon>Viridiplantae</taxon>
        <taxon>Streptophyta</taxon>
        <taxon>Embryophyta</taxon>
        <taxon>Tracheophyta</taxon>
        <taxon>Lycopodiopsida</taxon>
        <taxon>Selaginellales</taxon>
        <taxon>Selaginellaceae</taxon>
        <taxon>Selaginella</taxon>
    </lineage>
</organism>
<dbReference type="SUPFAM" id="SSF57850">
    <property type="entry name" value="RING/U-box"/>
    <property type="match status" value="1"/>
</dbReference>
<dbReference type="FunFam" id="3.50.30.30:FF:000020">
    <property type="entry name" value="Receptor homology region transmembrane domain-and RING domain-containing protein 2"/>
    <property type="match status" value="1"/>
</dbReference>
<evidence type="ECO:0000313" key="23">
    <source>
        <dbReference type="EMBL" id="EFJ38586.1"/>
    </source>
</evidence>
<accession>D8QMI9</accession>
<protein>
    <recommendedName>
        <fullName evidence="3">RING-type E3 ubiquitin transferase</fullName>
        <ecNumber evidence="3">2.3.2.27</ecNumber>
    </recommendedName>
</protein>
<evidence type="ECO:0000256" key="19">
    <source>
        <dbReference type="PROSITE-ProRule" id="PRU00175"/>
    </source>
</evidence>
<dbReference type="CDD" id="cd02123">
    <property type="entry name" value="PA_C_RZF_like"/>
    <property type="match status" value="1"/>
</dbReference>
<evidence type="ECO:0000256" key="5">
    <source>
        <dbReference type="ARBA" id="ARBA00022554"/>
    </source>
</evidence>
<dbReference type="Pfam" id="PF13639">
    <property type="entry name" value="zf-RING_2"/>
    <property type="match status" value="1"/>
</dbReference>
<evidence type="ECO:0000256" key="11">
    <source>
        <dbReference type="ARBA" id="ARBA00022833"/>
    </source>
</evidence>
<dbReference type="GO" id="GO:0015031">
    <property type="term" value="P:protein transport"/>
    <property type="evidence" value="ECO:0007669"/>
    <property type="project" value="UniProtKB-KW"/>
</dbReference>
<feature type="chain" id="PRO_5003121024" description="RING-type E3 ubiquitin transferase" evidence="21">
    <location>
        <begin position="17"/>
        <end position="291"/>
    </location>
</feature>
<evidence type="ECO:0000256" key="15">
    <source>
        <dbReference type="ARBA" id="ARBA00023157"/>
    </source>
</evidence>
<keyword evidence="7 20" id="KW-0812">Transmembrane</keyword>
<evidence type="ECO:0000256" key="10">
    <source>
        <dbReference type="ARBA" id="ARBA00022771"/>
    </source>
</evidence>
<evidence type="ECO:0000256" key="9">
    <source>
        <dbReference type="ARBA" id="ARBA00022729"/>
    </source>
</evidence>
<keyword evidence="6" id="KW-0808">Transferase</keyword>
<dbReference type="GO" id="GO:0008270">
    <property type="term" value="F:zinc ion binding"/>
    <property type="evidence" value="ECO:0007669"/>
    <property type="project" value="UniProtKB-KW"/>
</dbReference>
<dbReference type="eggNOG" id="KOG4628">
    <property type="taxonomic scope" value="Eukaryota"/>
</dbReference>
<comment type="subcellular location">
    <subcellularLocation>
        <location evidence="17">Endomembrane system</location>
        <topology evidence="17">Single-pass type I membrane protein</topology>
    </subcellularLocation>
    <subcellularLocation>
        <location evidence="18">Protein storage vacuole membrane</location>
    </subcellularLocation>
</comment>
<dbReference type="InterPro" id="IPR044744">
    <property type="entry name" value="ZNRF4/RNF13/RNF167_PA"/>
</dbReference>
<keyword evidence="9 21" id="KW-0732">Signal</keyword>
<evidence type="ECO:0000256" key="17">
    <source>
        <dbReference type="ARBA" id="ARBA00046288"/>
    </source>
</evidence>
<dbReference type="Pfam" id="PF02225">
    <property type="entry name" value="PA"/>
    <property type="match status" value="1"/>
</dbReference>
<evidence type="ECO:0000256" key="13">
    <source>
        <dbReference type="ARBA" id="ARBA00022989"/>
    </source>
</evidence>
<dbReference type="GO" id="GO:0006511">
    <property type="term" value="P:ubiquitin-dependent protein catabolic process"/>
    <property type="evidence" value="ECO:0000318"/>
    <property type="project" value="GO_Central"/>
</dbReference>
<dbReference type="AlphaFoldDB" id="D8QMI9"/>
<dbReference type="STRING" id="88036.D8QMI9"/>
<evidence type="ECO:0000256" key="12">
    <source>
        <dbReference type="ARBA" id="ARBA00022927"/>
    </source>
</evidence>
<dbReference type="KEGG" id="smo:SELMODRAFT_71236"/>
<evidence type="ECO:0000256" key="3">
    <source>
        <dbReference type="ARBA" id="ARBA00012483"/>
    </source>
</evidence>
<evidence type="ECO:0000256" key="7">
    <source>
        <dbReference type="ARBA" id="ARBA00022692"/>
    </source>
</evidence>
<dbReference type="InterPro" id="IPR051653">
    <property type="entry name" value="E3_ligase_sorting_rcpt"/>
</dbReference>
<dbReference type="FunFam" id="3.30.40.10:FF:000388">
    <property type="entry name" value="Putative RING zinc finger domain superfamily protein"/>
    <property type="match status" value="1"/>
</dbReference>
<dbReference type="Gene3D" id="3.50.30.30">
    <property type="match status" value="1"/>
</dbReference>
<dbReference type="CDD" id="cd23118">
    <property type="entry name" value="RING-H2_SIS3"/>
    <property type="match status" value="1"/>
</dbReference>
<dbReference type="InterPro" id="IPR046450">
    <property type="entry name" value="PA_dom_sf"/>
</dbReference>
<evidence type="ECO:0000256" key="1">
    <source>
        <dbReference type="ARBA" id="ARBA00000900"/>
    </source>
</evidence>
<name>D8QMI9_SELML</name>
<dbReference type="SMART" id="SM00184">
    <property type="entry name" value="RING"/>
    <property type="match status" value="1"/>
</dbReference>
<dbReference type="OMA" id="SHAYHAK"/>
<reference evidence="23 24" key="1">
    <citation type="journal article" date="2011" name="Science">
        <title>The Selaginella genome identifies genetic changes associated with the evolution of vascular plants.</title>
        <authorList>
            <person name="Banks J.A."/>
            <person name="Nishiyama T."/>
            <person name="Hasebe M."/>
            <person name="Bowman J.L."/>
            <person name="Gribskov M."/>
            <person name="dePamphilis C."/>
            <person name="Albert V.A."/>
            <person name="Aono N."/>
            <person name="Aoyama T."/>
            <person name="Ambrose B.A."/>
            <person name="Ashton N.W."/>
            <person name="Axtell M.J."/>
            <person name="Barker E."/>
            <person name="Barker M.S."/>
            <person name="Bennetzen J.L."/>
            <person name="Bonawitz N.D."/>
            <person name="Chapple C."/>
            <person name="Cheng C."/>
            <person name="Correa L.G."/>
            <person name="Dacre M."/>
            <person name="DeBarry J."/>
            <person name="Dreyer I."/>
            <person name="Elias M."/>
            <person name="Engstrom E.M."/>
            <person name="Estelle M."/>
            <person name="Feng L."/>
            <person name="Finet C."/>
            <person name="Floyd S.K."/>
            <person name="Frommer W.B."/>
            <person name="Fujita T."/>
            <person name="Gramzow L."/>
            <person name="Gutensohn M."/>
            <person name="Harholt J."/>
            <person name="Hattori M."/>
            <person name="Heyl A."/>
            <person name="Hirai T."/>
            <person name="Hiwatashi Y."/>
            <person name="Ishikawa M."/>
            <person name="Iwata M."/>
            <person name="Karol K.G."/>
            <person name="Koehler B."/>
            <person name="Kolukisaoglu U."/>
            <person name="Kubo M."/>
            <person name="Kurata T."/>
            <person name="Lalonde S."/>
            <person name="Li K."/>
            <person name="Li Y."/>
            <person name="Litt A."/>
            <person name="Lyons E."/>
            <person name="Manning G."/>
            <person name="Maruyama T."/>
            <person name="Michael T.P."/>
            <person name="Mikami K."/>
            <person name="Miyazaki S."/>
            <person name="Morinaga S."/>
            <person name="Murata T."/>
            <person name="Mueller-Roeber B."/>
            <person name="Nelson D.R."/>
            <person name="Obara M."/>
            <person name="Oguri Y."/>
            <person name="Olmstead R.G."/>
            <person name="Onodera N."/>
            <person name="Petersen B.L."/>
            <person name="Pils B."/>
            <person name="Prigge M."/>
            <person name="Rensing S.A."/>
            <person name="Riano-Pachon D.M."/>
            <person name="Roberts A.W."/>
            <person name="Sato Y."/>
            <person name="Scheller H.V."/>
            <person name="Schulz B."/>
            <person name="Schulz C."/>
            <person name="Shakirov E.V."/>
            <person name="Shibagaki N."/>
            <person name="Shinohara N."/>
            <person name="Shippen D.E."/>
            <person name="Soerensen I."/>
            <person name="Sotooka R."/>
            <person name="Sugimoto N."/>
            <person name="Sugita M."/>
            <person name="Sumikawa N."/>
            <person name="Tanurdzic M."/>
            <person name="Theissen G."/>
            <person name="Ulvskov P."/>
            <person name="Wakazuki S."/>
            <person name="Weng J.K."/>
            <person name="Willats W.W."/>
            <person name="Wipf D."/>
            <person name="Wolf P.G."/>
            <person name="Yang L."/>
            <person name="Zimmer A.D."/>
            <person name="Zhu Q."/>
            <person name="Mitros T."/>
            <person name="Hellsten U."/>
            <person name="Loque D."/>
            <person name="Otillar R."/>
            <person name="Salamov A."/>
            <person name="Schmutz J."/>
            <person name="Shapiro H."/>
            <person name="Lindquist E."/>
            <person name="Lucas S."/>
            <person name="Rokhsar D."/>
            <person name="Grigoriev I.V."/>
        </authorList>
    </citation>
    <scope>NUCLEOTIDE SEQUENCE [LARGE SCALE GENOMIC DNA]</scope>
</reference>
<feature type="transmembrane region" description="Helical" evidence="20">
    <location>
        <begin position="156"/>
        <end position="182"/>
    </location>
</feature>
<evidence type="ECO:0000256" key="4">
    <source>
        <dbReference type="ARBA" id="ARBA00022448"/>
    </source>
</evidence>
<keyword evidence="15" id="KW-1015">Disulfide bond</keyword>
<evidence type="ECO:0000256" key="6">
    <source>
        <dbReference type="ARBA" id="ARBA00022679"/>
    </source>
</evidence>
<proteinExistence type="predicted"/>
<dbReference type="Gramene" id="EFJ38586">
    <property type="protein sequence ID" value="EFJ38586"/>
    <property type="gene ID" value="SELMODRAFT_71236"/>
</dbReference>
<dbReference type="InterPro" id="IPR003137">
    <property type="entry name" value="PA_domain"/>
</dbReference>
<evidence type="ECO:0000259" key="22">
    <source>
        <dbReference type="PROSITE" id="PS50089"/>
    </source>
</evidence>
<keyword evidence="12" id="KW-0653">Protein transport</keyword>
<dbReference type="PANTHER" id="PTHR47168:SF1">
    <property type="entry name" value="OS02G0798600 PROTEIN"/>
    <property type="match status" value="1"/>
</dbReference>
<evidence type="ECO:0000256" key="14">
    <source>
        <dbReference type="ARBA" id="ARBA00023136"/>
    </source>
</evidence>
<dbReference type="Gene3D" id="3.30.40.10">
    <property type="entry name" value="Zinc/RING finger domain, C3HC4 (zinc finger)"/>
    <property type="match status" value="1"/>
</dbReference>
<keyword evidence="24" id="KW-1185">Reference proteome</keyword>
<dbReference type="SUPFAM" id="SSF52025">
    <property type="entry name" value="PA domain"/>
    <property type="match status" value="1"/>
</dbReference>
<dbReference type="Proteomes" id="UP000001514">
    <property type="component" value="Unassembled WGS sequence"/>
</dbReference>
<dbReference type="InParanoid" id="D8QMI9"/>
<keyword evidence="14 20" id="KW-0472">Membrane</keyword>
<keyword evidence="13 20" id="KW-1133">Transmembrane helix</keyword>
<keyword evidence="11" id="KW-0862">Zinc</keyword>
<dbReference type="HOGENOM" id="CLU_035275_0_1_1"/>
<feature type="domain" description="RING-type" evidence="22">
    <location>
        <begin position="229"/>
        <end position="271"/>
    </location>
</feature>
<dbReference type="GO" id="GO:0061630">
    <property type="term" value="F:ubiquitin protein ligase activity"/>
    <property type="evidence" value="ECO:0000318"/>
    <property type="project" value="GO_Central"/>
</dbReference>
<evidence type="ECO:0000256" key="16">
    <source>
        <dbReference type="ARBA" id="ARBA00023180"/>
    </source>
</evidence>
<feature type="non-terminal residue" evidence="23">
    <location>
        <position position="1"/>
    </location>
</feature>
<keyword evidence="5" id="KW-0926">Vacuole</keyword>
<dbReference type="EC" id="2.3.2.27" evidence="3"/>
<dbReference type="EMBL" id="GL377565">
    <property type="protein sequence ID" value="EFJ38586.1"/>
    <property type="molecule type" value="Genomic_DNA"/>
</dbReference>
<comment type="catalytic activity">
    <reaction evidence="1">
        <text>S-ubiquitinyl-[E2 ubiquitin-conjugating enzyme]-L-cysteine + [acceptor protein]-L-lysine = [E2 ubiquitin-conjugating enzyme]-L-cysteine + N(6)-ubiquitinyl-[acceptor protein]-L-lysine.</text>
        <dbReference type="EC" id="2.3.2.27"/>
    </reaction>
</comment>
<dbReference type="InterPro" id="IPR013083">
    <property type="entry name" value="Znf_RING/FYVE/PHD"/>
</dbReference>
<dbReference type="GO" id="GO:0005737">
    <property type="term" value="C:cytoplasm"/>
    <property type="evidence" value="ECO:0000318"/>
    <property type="project" value="GO_Central"/>
</dbReference>
<sequence>FLSLFFLAIVLLRANATVVITTPTNQSMPFSDMEAGFAPRVPQAGILGLLYRGNPLDACDPLKTGPALDQSPFSSFVLVKRGACRFETKVRNAQDAGFSAVIVYNDEDGRDLVIMSGDSYGIKIPAVFVSHAAGKVLWRYAGNPQTRCFIFPTLDYPAWSVMAVAFISLLAVTAVLATFFFVRRHRLRRLGSRLLLPREPPGLTSSEVRSLPTFVYRRAGDGDDQADTCVICMEEYEDGQKLRVLPCRHAFHAACVDQWLVTRKPFCPVCKRDAHAKSEAPTASESTPLLT</sequence>
<dbReference type="PROSITE" id="PS50089">
    <property type="entry name" value="ZF_RING_2"/>
    <property type="match status" value="1"/>
</dbReference>
<dbReference type="FunCoup" id="D8QMI9">
    <property type="interactions" value="4272"/>
</dbReference>